<dbReference type="CDD" id="cd06794">
    <property type="entry name" value="PDZ2_syntenin-like"/>
    <property type="match status" value="1"/>
</dbReference>
<sequence length="813" mass="89670">MSENEKVTDNNLGRYFDSSHTIFDELVSPGTGAPSGTLPPASGLLTSMGPDLLPASELFKQDDLFSTERSIESSTVDYHRDAWIPCDKTRKILRSIATSGNNSHDRENLTMPGLTLQSDMGDPIKESAVHYLGADETIHRNISTASDVTQDERGLRNLIQSECYRAAVNLTGRLLAIYGQGYGKINYPSKHTPHSLQLWYTRLALLAKLRQVEVLKAESQPFGNLDKPDMYFIYYPELYGTRHGSMASFAFRLLLAELPIYWGDSKEAIDNLYKLLATIEKILKNLELGLSEEGGQAKFTENERKDSTRLWTGRKSRVLISIVNCALSVKNFSLAIDVLEDLCAGNWTAEQLEILKSSCGRVYLFLGDVTAAEKIFAGIKELRDGNSPTMRELIDRGLMAVAQNSFQDAYNCFKIASASDPSNVMLINNMAVCLLYSGQLKAAVQLLEAAVMRNPIKSLQENVLLNVSTLYELHTTHCKQSKLQLLRQMNRYKGDAADISFIDYSSGKMSLYPSLEDMKVDQMMKAQMKLEPQFTPSAPSPVSVSPSAPALTPPGCDDLSGQLYPALGDYMGLELSPEAIESNMPEYTIAFRESMEVMKPDSGTMNGMIAPLSKDSLGLQRAQVSNGIRELTLCKDSDGKIGLRVHEVNNGIFVCLVSPDSPAAKAGLRFGDQILDVNGTSVAGYTMDQVHKIFRNAPVNNIKVIVRDRPLERTITMHKDSSGQIGFQFKDGKIIALVKDSSAARNGVLTDHQLLEVNGKNVIGLKDKEIVAEIANSPNVVTITVIPSYIYNHMIKKMSGSLLKAMDHSVPNF</sequence>
<dbReference type="FunFam" id="2.30.42.10:FF:000043">
    <property type="entry name" value="Syntenin-1 isoform X1"/>
    <property type="match status" value="1"/>
</dbReference>
<feature type="domain" description="PDZ" evidence="1">
    <location>
        <begin position="714"/>
        <end position="789"/>
    </location>
</feature>
<comment type="caution">
    <text evidence="2">The sequence shown here is derived from an EMBL/GenBank/DDBJ whole genome shotgun (WGS) entry which is preliminary data.</text>
</comment>
<organism evidence="2 3">
    <name type="scientific">Cotesia glomerata</name>
    <name type="common">Lepidopteran parasitic wasp</name>
    <name type="synonym">Apanteles glomeratus</name>
    <dbReference type="NCBI Taxonomy" id="32391"/>
    <lineage>
        <taxon>Eukaryota</taxon>
        <taxon>Metazoa</taxon>
        <taxon>Ecdysozoa</taxon>
        <taxon>Arthropoda</taxon>
        <taxon>Hexapoda</taxon>
        <taxon>Insecta</taxon>
        <taxon>Pterygota</taxon>
        <taxon>Neoptera</taxon>
        <taxon>Endopterygota</taxon>
        <taxon>Hymenoptera</taxon>
        <taxon>Apocrita</taxon>
        <taxon>Ichneumonoidea</taxon>
        <taxon>Braconidae</taxon>
        <taxon>Microgastrinae</taxon>
        <taxon>Cotesia</taxon>
    </lineage>
</organism>
<dbReference type="EMBL" id="JAHXZJ010001492">
    <property type="protein sequence ID" value="KAH0552578.1"/>
    <property type="molecule type" value="Genomic_DNA"/>
</dbReference>
<evidence type="ECO:0000313" key="3">
    <source>
        <dbReference type="Proteomes" id="UP000826195"/>
    </source>
</evidence>
<keyword evidence="3" id="KW-1185">Reference proteome</keyword>
<evidence type="ECO:0000313" key="2">
    <source>
        <dbReference type="EMBL" id="KAH0552578.1"/>
    </source>
</evidence>
<proteinExistence type="predicted"/>
<evidence type="ECO:0000259" key="1">
    <source>
        <dbReference type="PROSITE" id="PS50106"/>
    </source>
</evidence>
<dbReference type="Pfam" id="PF04733">
    <property type="entry name" value="Coatomer_E"/>
    <property type="match status" value="1"/>
</dbReference>
<dbReference type="SMART" id="SM00228">
    <property type="entry name" value="PDZ"/>
    <property type="match status" value="2"/>
</dbReference>
<dbReference type="SUPFAM" id="SSF50156">
    <property type="entry name" value="PDZ domain-like"/>
    <property type="match status" value="2"/>
</dbReference>
<gene>
    <name evidence="2" type="ORF">KQX54_012909</name>
</gene>
<dbReference type="PANTHER" id="PTHR21581">
    <property type="entry name" value="D-ALANYL-D-ALANINE CARBOXYPEPTIDASE"/>
    <property type="match status" value="1"/>
</dbReference>
<protein>
    <recommendedName>
        <fullName evidence="1">PDZ domain-containing protein</fullName>
    </recommendedName>
</protein>
<dbReference type="Gene3D" id="2.30.42.10">
    <property type="match status" value="2"/>
</dbReference>
<dbReference type="SUPFAM" id="SSF48452">
    <property type="entry name" value="TPR-like"/>
    <property type="match status" value="1"/>
</dbReference>
<dbReference type="AlphaFoldDB" id="A0AAV7IGA6"/>
<feature type="domain" description="PDZ" evidence="1">
    <location>
        <begin position="630"/>
        <end position="709"/>
    </location>
</feature>
<dbReference type="Pfam" id="PF00595">
    <property type="entry name" value="PDZ"/>
    <property type="match status" value="2"/>
</dbReference>
<dbReference type="CDD" id="cd06721">
    <property type="entry name" value="PDZ1_syntenin-like"/>
    <property type="match status" value="1"/>
</dbReference>
<dbReference type="GO" id="GO:0030008">
    <property type="term" value="C:TRAPP complex"/>
    <property type="evidence" value="ECO:0007669"/>
    <property type="project" value="TreeGrafter"/>
</dbReference>
<dbReference type="PROSITE" id="PS50106">
    <property type="entry name" value="PDZ"/>
    <property type="match status" value="2"/>
</dbReference>
<dbReference type="InterPro" id="IPR001478">
    <property type="entry name" value="PDZ"/>
</dbReference>
<dbReference type="Gene3D" id="1.25.40.10">
    <property type="entry name" value="Tetratricopeptide repeat domain"/>
    <property type="match status" value="1"/>
</dbReference>
<name>A0AAV7IGA6_COTGL</name>
<dbReference type="InterPro" id="IPR036034">
    <property type="entry name" value="PDZ_sf"/>
</dbReference>
<dbReference type="Proteomes" id="UP000826195">
    <property type="component" value="Unassembled WGS sequence"/>
</dbReference>
<dbReference type="PANTHER" id="PTHR21581:SF6">
    <property type="entry name" value="TRAFFICKING PROTEIN PARTICLE COMPLEX SUBUNIT 12"/>
    <property type="match status" value="1"/>
</dbReference>
<dbReference type="GO" id="GO:0005794">
    <property type="term" value="C:Golgi apparatus"/>
    <property type="evidence" value="ECO:0007669"/>
    <property type="project" value="TreeGrafter"/>
</dbReference>
<reference evidence="2 3" key="1">
    <citation type="journal article" date="2021" name="J. Hered.">
        <title>A chromosome-level genome assembly of the parasitoid wasp, Cotesia glomerata (Hymenoptera: Braconidae).</title>
        <authorList>
            <person name="Pinto B.J."/>
            <person name="Weis J.J."/>
            <person name="Gamble T."/>
            <person name="Ode P.J."/>
            <person name="Paul R."/>
            <person name="Zaspel J.M."/>
        </authorList>
    </citation>
    <scope>NUCLEOTIDE SEQUENCE [LARGE SCALE GENOMIC DNA]</scope>
    <source>
        <strain evidence="2">CgM1</strain>
    </source>
</reference>
<dbReference type="InterPro" id="IPR011990">
    <property type="entry name" value="TPR-like_helical_dom_sf"/>
</dbReference>
<accession>A0AAV7IGA6</accession>